<gene>
    <name evidence="4" type="primary">rplQ</name>
    <name evidence="6" type="ORF">UX78_C0004G0024</name>
</gene>
<evidence type="ECO:0000256" key="2">
    <source>
        <dbReference type="ARBA" id="ARBA00022980"/>
    </source>
</evidence>
<comment type="subunit">
    <text evidence="4">Part of the 50S ribosomal subunit. Contacts protein L32.</text>
</comment>
<dbReference type="PANTHER" id="PTHR14413">
    <property type="entry name" value="RIBOSOMAL PROTEIN L17"/>
    <property type="match status" value="1"/>
</dbReference>
<evidence type="ECO:0000313" key="6">
    <source>
        <dbReference type="EMBL" id="KKU56698.1"/>
    </source>
</evidence>
<dbReference type="Gene3D" id="3.90.1030.10">
    <property type="entry name" value="Ribosomal protein L17"/>
    <property type="match status" value="1"/>
</dbReference>
<dbReference type="NCBIfam" id="TIGR00059">
    <property type="entry name" value="L17"/>
    <property type="match status" value="1"/>
</dbReference>
<dbReference type="GO" id="GO:0015934">
    <property type="term" value="C:large ribosomal subunit"/>
    <property type="evidence" value="ECO:0007669"/>
    <property type="project" value="TreeGrafter"/>
</dbReference>
<dbReference type="PANTHER" id="PTHR14413:SF16">
    <property type="entry name" value="LARGE RIBOSOMAL SUBUNIT PROTEIN BL17M"/>
    <property type="match status" value="1"/>
</dbReference>
<evidence type="ECO:0000256" key="5">
    <source>
        <dbReference type="RuleBase" id="RU000660"/>
    </source>
</evidence>
<organism evidence="6 7">
    <name type="scientific">Candidatus Amesbacteria bacterium GW2011_GWA2_47_11</name>
    <dbReference type="NCBI Taxonomy" id="1618357"/>
    <lineage>
        <taxon>Bacteria</taxon>
        <taxon>Candidatus Amesiibacteriota</taxon>
    </lineage>
</organism>
<evidence type="ECO:0000256" key="3">
    <source>
        <dbReference type="ARBA" id="ARBA00023274"/>
    </source>
</evidence>
<evidence type="ECO:0000313" key="7">
    <source>
        <dbReference type="Proteomes" id="UP000034607"/>
    </source>
</evidence>
<dbReference type="PATRIC" id="fig|1618357.3.peg.292"/>
<dbReference type="InterPro" id="IPR036373">
    <property type="entry name" value="Ribosomal_bL17_sf"/>
</dbReference>
<dbReference type="Pfam" id="PF01196">
    <property type="entry name" value="Ribosomal_L17"/>
    <property type="match status" value="1"/>
</dbReference>
<dbReference type="PROSITE" id="PS01167">
    <property type="entry name" value="RIBOSOMAL_L17"/>
    <property type="match status" value="1"/>
</dbReference>
<keyword evidence="3 4" id="KW-0687">Ribonucleoprotein</keyword>
<dbReference type="InterPro" id="IPR047859">
    <property type="entry name" value="Ribosomal_bL17_CS"/>
</dbReference>
<proteinExistence type="inferred from homology"/>
<dbReference type="AlphaFoldDB" id="A0A0G1TRC8"/>
<keyword evidence="2 4" id="KW-0689">Ribosomal protein</keyword>
<protein>
    <recommendedName>
        <fullName evidence="4">Large ribosomal subunit protein bL17</fullName>
    </recommendedName>
</protein>
<evidence type="ECO:0000256" key="4">
    <source>
        <dbReference type="HAMAP-Rule" id="MF_01368"/>
    </source>
</evidence>
<dbReference type="Proteomes" id="UP000034607">
    <property type="component" value="Unassembled WGS sequence"/>
</dbReference>
<accession>A0A0G1TRC8</accession>
<reference evidence="6 7" key="1">
    <citation type="journal article" date="2015" name="Nature">
        <title>rRNA introns, odd ribosomes, and small enigmatic genomes across a large radiation of phyla.</title>
        <authorList>
            <person name="Brown C.T."/>
            <person name="Hug L.A."/>
            <person name="Thomas B.C."/>
            <person name="Sharon I."/>
            <person name="Castelle C.J."/>
            <person name="Singh A."/>
            <person name="Wilkins M.J."/>
            <person name="Williams K.H."/>
            <person name="Banfield J.F."/>
        </authorList>
    </citation>
    <scope>NUCLEOTIDE SEQUENCE [LARGE SCALE GENOMIC DNA]</scope>
</reference>
<dbReference type="InterPro" id="IPR000456">
    <property type="entry name" value="Ribosomal_bL17"/>
</dbReference>
<dbReference type="HAMAP" id="MF_01368">
    <property type="entry name" value="Ribosomal_bL17"/>
    <property type="match status" value="1"/>
</dbReference>
<comment type="caution">
    <text evidence="6">The sequence shown here is derived from an EMBL/GenBank/DDBJ whole genome shotgun (WGS) entry which is preliminary data.</text>
</comment>
<dbReference type="GO" id="GO:0006412">
    <property type="term" value="P:translation"/>
    <property type="evidence" value="ECO:0007669"/>
    <property type="project" value="UniProtKB-UniRule"/>
</dbReference>
<name>A0A0G1TRC8_9BACT</name>
<sequence>MPHNVFGKKLNRDTGQRQALLKGLAGALIRSEAIETTEAKAKAAQPLIEKLVTQARRARLNDIRQIEKVILDKELVHKLVHDIAPRFKTRPGGYLRLVKMGNRTGDNTPMVRLEFVK</sequence>
<dbReference type="SUPFAM" id="SSF64263">
    <property type="entry name" value="Prokaryotic ribosomal protein L17"/>
    <property type="match status" value="1"/>
</dbReference>
<dbReference type="GO" id="GO:0003735">
    <property type="term" value="F:structural constituent of ribosome"/>
    <property type="evidence" value="ECO:0007669"/>
    <property type="project" value="InterPro"/>
</dbReference>
<comment type="similarity">
    <text evidence="1 4 5">Belongs to the bacterial ribosomal protein bL17 family.</text>
</comment>
<evidence type="ECO:0000256" key="1">
    <source>
        <dbReference type="ARBA" id="ARBA00008777"/>
    </source>
</evidence>
<dbReference type="EMBL" id="LCNM01000004">
    <property type="protein sequence ID" value="KKU56698.1"/>
    <property type="molecule type" value="Genomic_DNA"/>
</dbReference>